<dbReference type="EMBL" id="JALLBG020000030">
    <property type="protein sequence ID" value="KAL3771158.1"/>
    <property type="molecule type" value="Genomic_DNA"/>
</dbReference>
<organism evidence="2 3">
    <name type="scientific">Discostella pseudostelligera</name>
    <dbReference type="NCBI Taxonomy" id="259834"/>
    <lineage>
        <taxon>Eukaryota</taxon>
        <taxon>Sar</taxon>
        <taxon>Stramenopiles</taxon>
        <taxon>Ochrophyta</taxon>
        <taxon>Bacillariophyta</taxon>
        <taxon>Coscinodiscophyceae</taxon>
        <taxon>Thalassiosirophycidae</taxon>
        <taxon>Stephanodiscales</taxon>
        <taxon>Stephanodiscaceae</taxon>
        <taxon>Discostella</taxon>
    </lineage>
</organism>
<accession>A0ABD3N721</accession>
<evidence type="ECO:0000313" key="2">
    <source>
        <dbReference type="EMBL" id="KAL3771158.1"/>
    </source>
</evidence>
<feature type="region of interest" description="Disordered" evidence="1">
    <location>
        <begin position="22"/>
        <end position="60"/>
    </location>
</feature>
<evidence type="ECO:0000256" key="1">
    <source>
        <dbReference type="SAM" id="MobiDB-lite"/>
    </source>
</evidence>
<dbReference type="Proteomes" id="UP001530293">
    <property type="component" value="Unassembled WGS sequence"/>
</dbReference>
<reference evidence="2 3" key="1">
    <citation type="submission" date="2024-10" db="EMBL/GenBank/DDBJ databases">
        <title>Updated reference genomes for cyclostephanoid diatoms.</title>
        <authorList>
            <person name="Roberts W.R."/>
            <person name="Alverson A.J."/>
        </authorList>
    </citation>
    <scope>NUCLEOTIDE SEQUENCE [LARGE SCALE GENOMIC DNA]</scope>
    <source>
        <strain evidence="2 3">AJA232-27</strain>
    </source>
</reference>
<proteinExistence type="predicted"/>
<protein>
    <submittedName>
        <fullName evidence="2">Uncharacterized protein</fullName>
    </submittedName>
</protein>
<name>A0ABD3N721_9STRA</name>
<keyword evidence="3" id="KW-1185">Reference proteome</keyword>
<sequence length="60" mass="6710">MKVIRKEMEIQVIIETSTLPSLPSSTQTLNCHRSSVSPESMPVTTTTRRWTSPSVSHDPI</sequence>
<feature type="compositionally biased region" description="Polar residues" evidence="1">
    <location>
        <begin position="30"/>
        <end position="60"/>
    </location>
</feature>
<dbReference type="AlphaFoldDB" id="A0ABD3N721"/>
<evidence type="ECO:0000313" key="3">
    <source>
        <dbReference type="Proteomes" id="UP001530293"/>
    </source>
</evidence>
<comment type="caution">
    <text evidence="2">The sequence shown here is derived from an EMBL/GenBank/DDBJ whole genome shotgun (WGS) entry which is preliminary data.</text>
</comment>
<gene>
    <name evidence="2" type="ORF">ACHAWU_004781</name>
</gene>